<dbReference type="Pfam" id="PF14676">
    <property type="entry name" value="FANCI_S2"/>
    <property type="match status" value="1"/>
</dbReference>
<dbReference type="InterPro" id="IPR029312">
    <property type="entry name" value="FANCI_HD2"/>
</dbReference>
<dbReference type="GO" id="GO:0070182">
    <property type="term" value="F:DNA polymerase binding"/>
    <property type="evidence" value="ECO:0007669"/>
    <property type="project" value="TreeGrafter"/>
</dbReference>
<feature type="domain" description="FANCI solenoid 2" evidence="3">
    <location>
        <begin position="373"/>
        <end position="520"/>
    </location>
</feature>
<dbReference type="Pfam" id="PF14679">
    <property type="entry name" value="FANCI_HD1"/>
    <property type="match status" value="1"/>
</dbReference>
<evidence type="ECO:0000259" key="3">
    <source>
        <dbReference type="Pfam" id="PF14676"/>
    </source>
</evidence>
<dbReference type="Pfam" id="PF14680">
    <property type="entry name" value="FANCI_HD2"/>
    <property type="match status" value="1"/>
</dbReference>
<feature type="compositionally biased region" description="Basic and acidic residues" evidence="1">
    <location>
        <begin position="1323"/>
        <end position="1336"/>
    </location>
</feature>
<evidence type="ECO:0000259" key="5">
    <source>
        <dbReference type="Pfam" id="PF14678"/>
    </source>
</evidence>
<organism evidence="8 9">
    <name type="scientific">Frieseomelitta varia</name>
    <dbReference type="NCBI Taxonomy" id="561572"/>
    <lineage>
        <taxon>Eukaryota</taxon>
        <taxon>Metazoa</taxon>
        <taxon>Ecdysozoa</taxon>
        <taxon>Arthropoda</taxon>
        <taxon>Hexapoda</taxon>
        <taxon>Insecta</taxon>
        <taxon>Pterygota</taxon>
        <taxon>Neoptera</taxon>
        <taxon>Endopterygota</taxon>
        <taxon>Hymenoptera</taxon>
        <taxon>Apocrita</taxon>
        <taxon>Aculeata</taxon>
        <taxon>Apoidea</taxon>
        <taxon>Anthophila</taxon>
        <taxon>Apidae</taxon>
        <taxon>Frieseomelitta</taxon>
    </lineage>
</organism>
<evidence type="ECO:0000259" key="7">
    <source>
        <dbReference type="Pfam" id="PF14680"/>
    </source>
</evidence>
<proteinExistence type="predicted"/>
<protein>
    <recommendedName>
        <fullName evidence="10">Fanconi anemia group I protein</fullName>
    </recommendedName>
</protein>
<keyword evidence="9" id="KW-1185">Reference proteome</keyword>
<feature type="domain" description="FANCI helical" evidence="7">
    <location>
        <begin position="545"/>
        <end position="765"/>
    </location>
</feature>
<dbReference type="PANTHER" id="PTHR21818:SF0">
    <property type="entry name" value="FANCONI ANEMIA GROUP I PROTEIN"/>
    <property type="match status" value="1"/>
</dbReference>
<feature type="domain" description="FANCI solenoid 1" evidence="2">
    <location>
        <begin position="63"/>
        <end position="279"/>
    </location>
</feature>
<evidence type="ECO:0000256" key="1">
    <source>
        <dbReference type="SAM" id="MobiDB-lite"/>
    </source>
</evidence>
<name>A0A833RJE1_9HYME</name>
<evidence type="ECO:0000313" key="8">
    <source>
        <dbReference type="EMBL" id="KAF3429769.1"/>
    </source>
</evidence>
<dbReference type="GO" id="GO:0006281">
    <property type="term" value="P:DNA repair"/>
    <property type="evidence" value="ECO:0007669"/>
    <property type="project" value="InterPro"/>
</dbReference>
<evidence type="ECO:0008006" key="10">
    <source>
        <dbReference type="Google" id="ProtNLM"/>
    </source>
</evidence>
<reference evidence="8" key="1">
    <citation type="submission" date="2019-11" db="EMBL/GenBank/DDBJ databases">
        <title>The nuclear and mitochondrial genomes of Frieseomelitta varia - a highly eusocial stingless bee (Meliponini) with a permanently sterile worker caste.</title>
        <authorList>
            <person name="Freitas F.C.P."/>
            <person name="Lourenco A.P."/>
            <person name="Nunes F.M.F."/>
            <person name="Paschoal A.R."/>
            <person name="Abreu F.C.P."/>
            <person name="Barbin F.O."/>
            <person name="Bataglia L."/>
            <person name="Cardoso-Junior C.A.M."/>
            <person name="Cervoni M.S."/>
            <person name="Silva S.R."/>
            <person name="Dalarmi F."/>
            <person name="Del Lama M.A."/>
            <person name="Depintor T.S."/>
            <person name="Ferreira K.M."/>
            <person name="Goria P.S."/>
            <person name="Jaskot M.C."/>
            <person name="Lago D.C."/>
            <person name="Luna-Lucena D."/>
            <person name="Moda L.M."/>
            <person name="Nascimento L."/>
            <person name="Pedrino M."/>
            <person name="Rabico F.O."/>
            <person name="Sanches F.C."/>
            <person name="Santos D.E."/>
            <person name="Santos C.G."/>
            <person name="Vieira J."/>
            <person name="Lopes T.F."/>
            <person name="Barchuk A.R."/>
            <person name="Hartfelder K."/>
            <person name="Simoes Z.L.P."/>
            <person name="Bitondi M.M.G."/>
            <person name="Pinheiro D.G."/>
        </authorList>
    </citation>
    <scope>NUCLEOTIDE SEQUENCE</scope>
    <source>
        <strain evidence="8">USP_RPSP 00005682</strain>
        <tissue evidence="8">Whole individual</tissue>
    </source>
</reference>
<dbReference type="InterPro" id="IPR029314">
    <property type="entry name" value="FANCI_S4"/>
</dbReference>
<dbReference type="Pfam" id="PF14675">
    <property type="entry name" value="FANCI_S1"/>
    <property type="match status" value="1"/>
</dbReference>
<feature type="domain" description="FANCI solenoid 4" evidence="5">
    <location>
        <begin position="1024"/>
        <end position="1265"/>
    </location>
</feature>
<evidence type="ECO:0000259" key="6">
    <source>
        <dbReference type="Pfam" id="PF14679"/>
    </source>
</evidence>
<dbReference type="InterPro" id="IPR029315">
    <property type="entry name" value="FANCI_S2"/>
</dbReference>
<accession>A0A833RJE1</accession>
<feature type="compositionally biased region" description="Basic and acidic residues" evidence="1">
    <location>
        <begin position="773"/>
        <end position="786"/>
    </location>
</feature>
<dbReference type="Proteomes" id="UP000655588">
    <property type="component" value="Unassembled WGS sequence"/>
</dbReference>
<sequence>MNHQFEKLKERGNKLELRAFVQESSVEEVTLMRLMRSSICKSDGIKVLDNLLQAFSDSEACQAKRRKLAEFTLKSLEKSNVSAGQANAIVNRIISDLPSYSKQQLVKFVDFCLTSIRNNDNELCSWKDLLPALLEALENEKYIVYADAEVSGTEYKSLIIKTICNYHWDVNLLPSLTKMFGDMVLDKADRNEVLKSLCSALPNLPLDQVPSFTYQALKLCPNRDNQKLLDALSKYFDLCYSKTSLCDDRDSFEDIGVINLKEVQDIESTVLYHVYQAAQLNHENMKDFIRFLKHVSHSEYMLQPFMFSVLMSVSGIYEDQIFEILRLAIVYNSLEKQKRQNSAWLRQILPTPSDIIGVIQQVIGSSNKDRHLVLRGLTNLAFTLMNDDQKSKNNAITTWHIGSEIIREIIKKHHETAPLILQELINKIIAGGVTTTHYIDCLKYMCRELSMIVLEHQVWIMTIVERLLFLHPTVANQVLFAIFPLVRVSPNIRENLLLILRKALYRKGVSKRQMAVMGFLEMLKCTKMRSQLSFRLSQHSNSMISSSSRSTLTQATLEYNSQRERSVTDCDKTLYYEILDILKKTFTYEFEVRLHLYESLYATVTKNPEITEIVLNMLLSHLNLYLNTDDSVLPPVKLELCTDVHGVEVILQEPIAQLIFTLQKIYINSVVKNLHTSEKLHDILKSLCNKMAITELEHLNLEHETNLLHGDFPKSQIKLKNLGIAIGIYEALMAFRIGEWSKENKENFHDINNLFKAYTRLIDFSKTPSTKVKKGDGNRSKKDKDANNTTKKSGKSTNIKIPNTIMDLDVIRQSLSLLFSQSSTQSDAPRRNHSFCCYILQTCEQLLQHTKPFVQNTFQLQNHQYINTYIDIGRLLYKYFVQNLEDTLTDDEQKFLAVYVHYSHLNYKHSLIQFVLEVRSKKDSKSTNINFQLQKIIFSLNPYLKKFLTVETDNNEGKKISLLLLQIIEQFTYKINFEDYNSDQMLECMKEIIQMEDIQSSIVPTIIQFFLNLEEYSQEYGETLNEICIELCEKVGSIDKTELETNNLYKSIREDTILQIYNVLNGHIKQKLDNASWLLMRLKAEDAIARAPGTIDERNNKLREKERNLCRQLSYIAQVLQTLANTSIKPGPSTDFTFKNLQYLYHLLGNLTKYFYAKSSSQNAAFQAVKFIQVVQLAGKPLKSTFYNLVTYVEENQNKLQSKSDSYAQRNKILKETKVIPRVVYEIEQFNKEILLLSKRTGVPLENYIKHSITRDFRIKNPQLVEGLEKMDVSLVIKAKENVALCIIFHKIACLISPNVENSESEIQTSNVNDSDSSNDDESSNKRPRIEDETVN</sequence>
<gene>
    <name evidence="8" type="ORF">E2986_07483</name>
</gene>
<dbReference type="EMBL" id="WNWW01000146">
    <property type="protein sequence ID" value="KAF3429769.1"/>
    <property type="molecule type" value="Genomic_DNA"/>
</dbReference>
<feature type="region of interest" description="Disordered" evidence="1">
    <location>
        <begin position="769"/>
        <end position="798"/>
    </location>
</feature>
<dbReference type="InterPro" id="IPR029308">
    <property type="entry name" value="FANCI_S1"/>
</dbReference>
<dbReference type="InterPro" id="IPR026171">
    <property type="entry name" value="FANCI"/>
</dbReference>
<comment type="caution">
    <text evidence="8">The sequence shown here is derived from an EMBL/GenBank/DDBJ whole genome shotgun (WGS) entry which is preliminary data.</text>
</comment>
<dbReference type="Pfam" id="PF14678">
    <property type="entry name" value="FANCI_S4"/>
    <property type="match status" value="1"/>
</dbReference>
<evidence type="ECO:0000259" key="2">
    <source>
        <dbReference type="Pfam" id="PF14675"/>
    </source>
</evidence>
<feature type="domain" description="FANCI solenoid 3" evidence="4">
    <location>
        <begin position="805"/>
        <end position="1003"/>
    </location>
</feature>
<feature type="region of interest" description="Disordered" evidence="1">
    <location>
        <begin position="1306"/>
        <end position="1336"/>
    </location>
</feature>
<dbReference type="PANTHER" id="PTHR21818">
    <property type="entry name" value="BC025462 PROTEIN"/>
    <property type="match status" value="1"/>
</dbReference>
<dbReference type="InterPro" id="IPR029310">
    <property type="entry name" value="FANCI_HD1"/>
</dbReference>
<dbReference type="InterPro" id="IPR029313">
    <property type="entry name" value="FANCI_S3"/>
</dbReference>
<evidence type="ECO:0000313" key="9">
    <source>
        <dbReference type="Proteomes" id="UP000655588"/>
    </source>
</evidence>
<dbReference type="Pfam" id="PF14677">
    <property type="entry name" value="FANCI_S3"/>
    <property type="match status" value="1"/>
</dbReference>
<feature type="domain" description="FANCI helical" evidence="6">
    <location>
        <begin position="285"/>
        <end position="363"/>
    </location>
</feature>
<evidence type="ECO:0000259" key="4">
    <source>
        <dbReference type="Pfam" id="PF14677"/>
    </source>
</evidence>